<name>A0A0A3J0V8_9BACL</name>
<evidence type="ECO:0000256" key="1">
    <source>
        <dbReference type="ARBA" id="ARBA00009986"/>
    </source>
</evidence>
<dbReference type="Gene3D" id="3.40.309.10">
    <property type="entry name" value="Aldehyde Dehydrogenase, Chain A, domain 2"/>
    <property type="match status" value="1"/>
</dbReference>
<sequence>MVEKYGHFVDGKWIEAGEIIPVTNKYTGDTYGEIYEADESIVNKAVQNAYESFEKNELSAEDRFTILNKAVTLIDERKLELAELLIYEAGKTRKDAVTEIERGISTLRASAEEAKRITGQGVALPNSADKGKLAFTVRVPVGVVVAITPFNFPFNLTVHKIGPALAAGNAVVLKPAEMTPLIACKLVEIFKEAGLPDGLFNLVNGRGTQTGEYLLKNNLVDMYTFTGSPKVGQLIKSKTGIRKVALELGNNSPNIVHKDVDDLKRAAELCVSRGFSNAGQACISVQRIYVHEEVYDQFLKYATEFTKSLVLCSEDNPDGDVGPVISEREATRIESWIEEAVQQGAKIIVGGQRKRSQFEPTILADVSQSMKVVCEEIFGPVITIQKYQDIDDVLHKANDSTMGLQVGIFTSNIQIVMKSIKKLKFGGVIVNNVSTYREDVMPYGGVKNSGIGKEGPKYAILEMTEEKLIVLDA</sequence>
<evidence type="ECO:0000313" key="4">
    <source>
        <dbReference type="EMBL" id="KGR90601.1"/>
    </source>
</evidence>
<dbReference type="InterPro" id="IPR016161">
    <property type="entry name" value="Ald_DH/histidinol_DH"/>
</dbReference>
<comment type="similarity">
    <text evidence="1">Belongs to the aldehyde dehydrogenase family.</text>
</comment>
<organism evidence="4 5">
    <name type="scientific">Ureibacillus massiliensis 4400831 = CIP 108448 = CCUG 49529</name>
    <dbReference type="NCBI Taxonomy" id="1211035"/>
    <lineage>
        <taxon>Bacteria</taxon>
        <taxon>Bacillati</taxon>
        <taxon>Bacillota</taxon>
        <taxon>Bacilli</taxon>
        <taxon>Bacillales</taxon>
        <taxon>Caryophanaceae</taxon>
        <taxon>Ureibacillus</taxon>
    </lineage>
</organism>
<dbReference type="PANTHER" id="PTHR42991:SF1">
    <property type="entry name" value="ALDEHYDE DEHYDROGENASE"/>
    <property type="match status" value="1"/>
</dbReference>
<evidence type="ECO:0000313" key="5">
    <source>
        <dbReference type="Proteomes" id="UP000030595"/>
    </source>
</evidence>
<protein>
    <submittedName>
        <fullName evidence="4">Aldehyde dehydrogenase</fullName>
    </submittedName>
</protein>
<keyword evidence="2" id="KW-0560">Oxidoreductase</keyword>
<dbReference type="Gene3D" id="3.40.605.10">
    <property type="entry name" value="Aldehyde Dehydrogenase, Chain A, domain 1"/>
    <property type="match status" value="1"/>
</dbReference>
<gene>
    <name evidence="4" type="ORF">CD30_10360</name>
</gene>
<comment type="caution">
    <text evidence="4">The sequence shown here is derived from an EMBL/GenBank/DDBJ whole genome shotgun (WGS) entry which is preliminary data.</text>
</comment>
<dbReference type="Proteomes" id="UP000030595">
    <property type="component" value="Unassembled WGS sequence"/>
</dbReference>
<proteinExistence type="inferred from homology"/>
<dbReference type="PANTHER" id="PTHR42991">
    <property type="entry name" value="ALDEHYDE DEHYDROGENASE"/>
    <property type="match status" value="1"/>
</dbReference>
<dbReference type="OrthoDB" id="9762913at2"/>
<dbReference type="InterPro" id="IPR015590">
    <property type="entry name" value="Aldehyde_DH_dom"/>
</dbReference>
<dbReference type="InterPro" id="IPR016163">
    <property type="entry name" value="Ald_DH_C"/>
</dbReference>
<feature type="domain" description="Aldehyde dehydrogenase" evidence="3">
    <location>
        <begin position="13"/>
        <end position="468"/>
    </location>
</feature>
<reference evidence="4 5" key="1">
    <citation type="submission" date="2014-02" db="EMBL/GenBank/DDBJ databases">
        <title>Draft genome sequence of Lysinibacillus massiliensis CCUG 49529.</title>
        <authorList>
            <person name="Zhang F."/>
            <person name="Wang G."/>
            <person name="Zhang L."/>
        </authorList>
    </citation>
    <scope>NUCLEOTIDE SEQUENCE [LARGE SCALE GENOMIC DNA]</scope>
    <source>
        <strain evidence="4 5">CCUG 49529</strain>
    </source>
</reference>
<dbReference type="EMBL" id="JPVQ01000016">
    <property type="protein sequence ID" value="KGR90601.1"/>
    <property type="molecule type" value="Genomic_DNA"/>
</dbReference>
<evidence type="ECO:0000259" key="3">
    <source>
        <dbReference type="Pfam" id="PF00171"/>
    </source>
</evidence>
<evidence type="ECO:0000256" key="2">
    <source>
        <dbReference type="ARBA" id="ARBA00023002"/>
    </source>
</evidence>
<keyword evidence="5" id="KW-1185">Reference proteome</keyword>
<dbReference type="AlphaFoldDB" id="A0A0A3J0V8"/>
<dbReference type="eggNOG" id="COG1012">
    <property type="taxonomic scope" value="Bacteria"/>
</dbReference>
<dbReference type="SUPFAM" id="SSF53720">
    <property type="entry name" value="ALDH-like"/>
    <property type="match status" value="1"/>
</dbReference>
<accession>A0A0A3J0V8</accession>
<dbReference type="InterPro" id="IPR051020">
    <property type="entry name" value="ALDH-related_metabolic_enz"/>
</dbReference>
<dbReference type="Pfam" id="PF00171">
    <property type="entry name" value="Aldedh"/>
    <property type="match status" value="1"/>
</dbReference>
<dbReference type="FunFam" id="3.40.605.10:FF:000007">
    <property type="entry name" value="NAD/NADP-dependent betaine aldehyde dehydrogenase"/>
    <property type="match status" value="1"/>
</dbReference>
<dbReference type="GO" id="GO:0008911">
    <property type="term" value="F:lactaldehyde dehydrogenase (NAD+) activity"/>
    <property type="evidence" value="ECO:0007669"/>
    <property type="project" value="TreeGrafter"/>
</dbReference>
<dbReference type="InterPro" id="IPR016162">
    <property type="entry name" value="Ald_DH_N"/>
</dbReference>